<evidence type="ECO:0000313" key="2">
    <source>
        <dbReference type="EMBL" id="KAK0314243.1"/>
    </source>
</evidence>
<proteinExistence type="predicted"/>
<dbReference type="Proteomes" id="UP001168146">
    <property type="component" value="Unassembled WGS sequence"/>
</dbReference>
<feature type="region of interest" description="Disordered" evidence="1">
    <location>
        <begin position="571"/>
        <end position="591"/>
    </location>
</feature>
<dbReference type="EMBL" id="JASUXU010000056">
    <property type="protein sequence ID" value="KAK0314243.1"/>
    <property type="molecule type" value="Genomic_DNA"/>
</dbReference>
<sequence>MPPPPQQTGGAAQSPSLPRYTPQLPPNLTDAQKRLVHDAKVQASRKAAARFVPTGPFDVTYSSLRMVIFSIEETSATLVAQVIREELNDTQICKLLERVYNPDPKSEKRVVRAAALYKKIEQARIQLAKNLRECGFVDVDVIYQCEYYRVEPFKSDKERVSSLGGNVYHMYPIRKDQQEMAFSVVVQPWVLELVYPPQHREQYDISIKTNTAPALPDTPDQSDCLRPNTIFPNGAAPKSDLTPMQAVEDVLKSLTLDRRAQEPKHTFKEVTLNAENSVKEVTRDPEDSLKKVKATPNKTPQWHPFDSNLRPYQKQPIFLNETAPFNGDPGVLGNDQWWMEDYVLREAQISEWDQQTRVIKDGRFTRTIALTNVDPAIAKAGVDFRVVPPLGGTYNAERNFLFLRDSLEGFIHGENMRAYKMAETAFEDYILKAKVFYTKYTAVQLDAQLRAADPEAWEQRMATAQSQEQNIRQEVKARGDYLQEMGERCGMQLNLSKFAIIGQLEKKLQVAVDEAAQPPRGAFQSKRKGRVPPVPSGVSFAMPPDTPRPAQMPLLPRAATRSRLTFQLPQTTRHNTGIPGPVAPAPPTPSSPAISRFATHTWQASPSPHSASPTTEPFPPYNDPMIALAGNMPGHFAGDLAGTQQDIRRPAGALLAQADVGKRTNTGRALKDLLAKTGVKSSEQRVDSTRTSGKVPGSFKPGLGAGMLGMMGQGSNEYYSAFESDGSVEEEGEWSGSEGTLGAGGDEGDEGEAESDDEDLYR</sequence>
<feature type="region of interest" description="Disordered" evidence="1">
    <location>
        <begin position="283"/>
        <end position="305"/>
    </location>
</feature>
<feature type="region of interest" description="Disordered" evidence="1">
    <location>
        <begin position="601"/>
        <end position="620"/>
    </location>
</feature>
<name>A0AAN6J3V9_9PEZI</name>
<feature type="compositionally biased region" description="Low complexity" evidence="1">
    <location>
        <begin position="604"/>
        <end position="615"/>
    </location>
</feature>
<comment type="caution">
    <text evidence="2">The sequence shown here is derived from an EMBL/GenBank/DDBJ whole genome shotgun (WGS) entry which is preliminary data.</text>
</comment>
<reference evidence="2" key="1">
    <citation type="submission" date="2021-12" db="EMBL/GenBank/DDBJ databases">
        <title>Black yeast isolated from Biological Soil Crust.</title>
        <authorList>
            <person name="Kurbessoian T."/>
        </authorList>
    </citation>
    <scope>NUCLEOTIDE SEQUENCE</scope>
    <source>
        <strain evidence="2">CCFEE 5208</strain>
    </source>
</reference>
<evidence type="ECO:0000256" key="1">
    <source>
        <dbReference type="SAM" id="MobiDB-lite"/>
    </source>
</evidence>
<evidence type="ECO:0000313" key="3">
    <source>
        <dbReference type="Proteomes" id="UP001168146"/>
    </source>
</evidence>
<feature type="region of interest" description="Disordered" evidence="1">
    <location>
        <begin position="1"/>
        <end position="26"/>
    </location>
</feature>
<dbReference type="AlphaFoldDB" id="A0AAN6J3V9"/>
<feature type="compositionally biased region" description="Pro residues" evidence="1">
    <location>
        <begin position="581"/>
        <end position="590"/>
    </location>
</feature>
<gene>
    <name evidence="2" type="ORF">LTR82_013168</name>
</gene>
<feature type="region of interest" description="Disordered" evidence="1">
    <location>
        <begin position="721"/>
        <end position="762"/>
    </location>
</feature>
<feature type="region of interest" description="Disordered" evidence="1">
    <location>
        <begin position="681"/>
        <end position="700"/>
    </location>
</feature>
<organism evidence="2 3">
    <name type="scientific">Friedmanniomyces endolithicus</name>
    <dbReference type="NCBI Taxonomy" id="329885"/>
    <lineage>
        <taxon>Eukaryota</taxon>
        <taxon>Fungi</taxon>
        <taxon>Dikarya</taxon>
        <taxon>Ascomycota</taxon>
        <taxon>Pezizomycotina</taxon>
        <taxon>Dothideomycetes</taxon>
        <taxon>Dothideomycetidae</taxon>
        <taxon>Mycosphaerellales</taxon>
        <taxon>Teratosphaeriaceae</taxon>
        <taxon>Friedmanniomyces</taxon>
    </lineage>
</organism>
<accession>A0AAN6J3V9</accession>
<feature type="compositionally biased region" description="Acidic residues" evidence="1">
    <location>
        <begin position="746"/>
        <end position="762"/>
    </location>
</feature>
<feature type="region of interest" description="Disordered" evidence="1">
    <location>
        <begin position="519"/>
        <end position="550"/>
    </location>
</feature>
<protein>
    <submittedName>
        <fullName evidence="2">Uncharacterized protein</fullName>
    </submittedName>
</protein>